<proteinExistence type="predicted"/>
<accession>A0A410FSR5</accession>
<sequence>MTNSKGWWVSIMNHIPAQPDVALSVFVGVSTGYITHQRRLNNIRLSGDS</sequence>
<organism evidence="1 2">
    <name type="scientific">Bipolaricaulis sibiricus</name>
    <dbReference type="NCBI Taxonomy" id="2501609"/>
    <lineage>
        <taxon>Bacteria</taxon>
        <taxon>Candidatus Bipolaricaulota</taxon>
        <taxon>Candidatus Bipolaricaulia</taxon>
        <taxon>Candidatus Bipolaricaulales</taxon>
        <taxon>Candidatus Bipolaricaulaceae</taxon>
        <taxon>Candidatus Bipolaricaulis</taxon>
    </lineage>
</organism>
<dbReference type="Proteomes" id="UP000287233">
    <property type="component" value="Chromosome"/>
</dbReference>
<evidence type="ECO:0000313" key="1">
    <source>
        <dbReference type="EMBL" id="QAA75970.1"/>
    </source>
</evidence>
<reference evidence="2" key="1">
    <citation type="submission" date="2018-12" db="EMBL/GenBank/DDBJ databases">
        <title>Complete genome sequence of an uncultured bacterium of the candidate phylum Bipolaricaulota.</title>
        <authorList>
            <person name="Kadnikov V.V."/>
            <person name="Mardanov A.V."/>
            <person name="Beletsky A.V."/>
            <person name="Frank Y.A."/>
            <person name="Karnachuk O.V."/>
            <person name="Ravin N.V."/>
        </authorList>
    </citation>
    <scope>NUCLEOTIDE SEQUENCE [LARGE SCALE GENOMIC DNA]</scope>
</reference>
<gene>
    <name evidence="1" type="ORF">BIP78_0202</name>
</gene>
<evidence type="ECO:0000313" key="2">
    <source>
        <dbReference type="Proteomes" id="UP000287233"/>
    </source>
</evidence>
<dbReference type="AlphaFoldDB" id="A0A410FSR5"/>
<name>A0A410FSR5_BIPS1</name>
<dbReference type="EMBL" id="CP034928">
    <property type="protein sequence ID" value="QAA75970.1"/>
    <property type="molecule type" value="Genomic_DNA"/>
</dbReference>
<protein>
    <submittedName>
        <fullName evidence="1">Uncharacterized protein</fullName>
    </submittedName>
</protein>
<dbReference type="KEGG" id="bih:BIP78_0202"/>